<gene>
    <name evidence="1" type="ORF">HYG85_03570</name>
</gene>
<accession>A0A8J8SAU5</accession>
<evidence type="ECO:0000313" key="1">
    <source>
        <dbReference type="EMBL" id="QUH28042.1"/>
    </source>
</evidence>
<keyword evidence="2" id="KW-1185">Reference proteome</keyword>
<sequence length="91" mass="10764">MKPIIEQLFNGEIDSFKNFIGTDEYNKCSSEVIKEENEFLKQISQEQRQIYDKLLDIKSQRSVVGNKIHFVYGFKTGFKLAYELLYDEDNN</sequence>
<dbReference type="Proteomes" id="UP000677305">
    <property type="component" value="Chromosome"/>
</dbReference>
<protein>
    <submittedName>
        <fullName evidence="1">Uncharacterized protein</fullName>
    </submittedName>
</protein>
<dbReference type="KEGG" id="vgu:HYG85_03570"/>
<dbReference type="Pfam" id="PF20648">
    <property type="entry name" value="DUF6809"/>
    <property type="match status" value="1"/>
</dbReference>
<organism evidence="1 2">
    <name type="scientific">Vallitalea guaymasensis</name>
    <dbReference type="NCBI Taxonomy" id="1185412"/>
    <lineage>
        <taxon>Bacteria</taxon>
        <taxon>Bacillati</taxon>
        <taxon>Bacillota</taxon>
        <taxon>Clostridia</taxon>
        <taxon>Lachnospirales</taxon>
        <taxon>Vallitaleaceae</taxon>
        <taxon>Vallitalea</taxon>
    </lineage>
</organism>
<dbReference type="AlphaFoldDB" id="A0A8J8SAU5"/>
<name>A0A8J8SAU5_9FIRM</name>
<dbReference type="RefSeq" id="WP_212692317.1">
    <property type="nucleotide sequence ID" value="NZ_CAJXUH010000012.1"/>
</dbReference>
<dbReference type="InterPro" id="IPR049215">
    <property type="entry name" value="DUF6809"/>
</dbReference>
<reference evidence="1 2" key="1">
    <citation type="submission" date="2020-07" db="EMBL/GenBank/DDBJ databases">
        <title>Vallitalea guaymasensis genome.</title>
        <authorList>
            <person name="Postec A."/>
        </authorList>
    </citation>
    <scope>NUCLEOTIDE SEQUENCE [LARGE SCALE GENOMIC DNA]</scope>
    <source>
        <strain evidence="1 2">Ra1766G1</strain>
    </source>
</reference>
<proteinExistence type="predicted"/>
<dbReference type="EMBL" id="CP058561">
    <property type="protein sequence ID" value="QUH28042.1"/>
    <property type="molecule type" value="Genomic_DNA"/>
</dbReference>
<evidence type="ECO:0000313" key="2">
    <source>
        <dbReference type="Proteomes" id="UP000677305"/>
    </source>
</evidence>